<dbReference type="STRING" id="31246.A0A183Q4W0"/>
<keyword evidence="5" id="KW-1185">Reference proteome</keyword>
<sequence length="114" mass="13387">MFSLKNHVSTFNSKVSTVVYYFAPIFPFQHVHTAEAKLLLEKWLDERNALRRASKCVFNPQFGSIFRSFHNPSYFSQRLGQYATLYTSRVTNLLHFPLDHAFFPKRTALPHESF</sequence>
<protein>
    <submittedName>
        <fullName evidence="4">Uncharacterized protein</fullName>
    </submittedName>
</protein>
<keyword evidence="1" id="KW-0479">Metal-binding</keyword>
<dbReference type="InterPro" id="IPR036412">
    <property type="entry name" value="HAD-like_sf"/>
</dbReference>
<keyword evidence="2" id="KW-0378">Hydrolase</keyword>
<evidence type="ECO:0000256" key="1">
    <source>
        <dbReference type="ARBA" id="ARBA00022723"/>
    </source>
</evidence>
<dbReference type="Proteomes" id="UP000269396">
    <property type="component" value="Unassembled WGS sequence"/>
</dbReference>
<keyword evidence="3" id="KW-0460">Magnesium</keyword>
<dbReference type="InterPro" id="IPR008380">
    <property type="entry name" value="HAD-SF_hydro_IG_5-nucl"/>
</dbReference>
<dbReference type="SUPFAM" id="SSF56784">
    <property type="entry name" value="HAD-like"/>
    <property type="match status" value="1"/>
</dbReference>
<proteinExistence type="predicted"/>
<reference evidence="4 5" key="1">
    <citation type="submission" date="2018-11" db="EMBL/GenBank/DDBJ databases">
        <authorList>
            <consortium name="Pathogen Informatics"/>
        </authorList>
    </citation>
    <scope>NUCLEOTIDE SEQUENCE [LARGE SCALE GENOMIC DNA]</scope>
    <source>
        <strain>Denwood</strain>
        <strain evidence="5">Zambia</strain>
    </source>
</reference>
<dbReference type="PANTHER" id="PTHR12103">
    <property type="entry name" value="5'-NUCLEOTIDASE DOMAIN-CONTAINING"/>
    <property type="match status" value="1"/>
</dbReference>
<accession>A0A183Q4W0</accession>
<name>A0A183Q4W0_9TREM</name>
<dbReference type="EMBL" id="UZAL01047991">
    <property type="protein sequence ID" value="VDP85349.1"/>
    <property type="molecule type" value="Genomic_DNA"/>
</dbReference>
<dbReference type="GO" id="GO:0008253">
    <property type="term" value="F:5'-nucleotidase activity"/>
    <property type="evidence" value="ECO:0007669"/>
    <property type="project" value="TreeGrafter"/>
</dbReference>
<evidence type="ECO:0000313" key="5">
    <source>
        <dbReference type="Proteomes" id="UP000269396"/>
    </source>
</evidence>
<dbReference type="Pfam" id="PF05761">
    <property type="entry name" value="5_nucleotid"/>
    <property type="match status" value="1"/>
</dbReference>
<dbReference type="GO" id="GO:0046872">
    <property type="term" value="F:metal ion binding"/>
    <property type="evidence" value="ECO:0007669"/>
    <property type="project" value="UniProtKB-KW"/>
</dbReference>
<dbReference type="AlphaFoldDB" id="A0A183Q4W0"/>
<evidence type="ECO:0000256" key="3">
    <source>
        <dbReference type="ARBA" id="ARBA00022842"/>
    </source>
</evidence>
<evidence type="ECO:0000256" key="2">
    <source>
        <dbReference type="ARBA" id="ARBA00022801"/>
    </source>
</evidence>
<evidence type="ECO:0000313" key="4">
    <source>
        <dbReference type="EMBL" id="VDP85349.1"/>
    </source>
</evidence>
<gene>
    <name evidence="4" type="ORF">SMTD_LOCUS21646</name>
</gene>
<organism evidence="4 5">
    <name type="scientific">Schistosoma mattheei</name>
    <dbReference type="NCBI Taxonomy" id="31246"/>
    <lineage>
        <taxon>Eukaryota</taxon>
        <taxon>Metazoa</taxon>
        <taxon>Spiralia</taxon>
        <taxon>Lophotrochozoa</taxon>
        <taxon>Platyhelminthes</taxon>
        <taxon>Trematoda</taxon>
        <taxon>Digenea</taxon>
        <taxon>Strigeidida</taxon>
        <taxon>Schistosomatoidea</taxon>
        <taxon>Schistosomatidae</taxon>
        <taxon>Schistosoma</taxon>
    </lineage>
</organism>
<dbReference type="PANTHER" id="PTHR12103:SF12">
    <property type="entry name" value="FI20020P1"/>
    <property type="match status" value="1"/>
</dbReference>